<feature type="transmembrane region" description="Helical" evidence="7">
    <location>
        <begin position="528"/>
        <end position="545"/>
    </location>
</feature>
<evidence type="ECO:0000259" key="9">
    <source>
        <dbReference type="Pfam" id="PF13515"/>
    </source>
</evidence>
<evidence type="ECO:0000256" key="4">
    <source>
        <dbReference type="ARBA" id="ARBA00022989"/>
    </source>
</evidence>
<evidence type="ECO:0000313" key="11">
    <source>
        <dbReference type="Proteomes" id="UP000622707"/>
    </source>
</evidence>
<evidence type="ECO:0000256" key="7">
    <source>
        <dbReference type="SAM" id="Phobius"/>
    </source>
</evidence>
<comment type="similarity">
    <text evidence="6">Belongs to the YccS/YhfK family.</text>
</comment>
<comment type="subcellular location">
    <subcellularLocation>
        <location evidence="1">Cell membrane</location>
        <topology evidence="1">Multi-pass membrane protein</topology>
    </subcellularLocation>
</comment>
<keyword evidence="3 7" id="KW-0812">Transmembrane</keyword>
<keyword evidence="4 7" id="KW-1133">Transmembrane helix</keyword>
<feature type="transmembrane region" description="Helical" evidence="7">
    <location>
        <begin position="152"/>
        <end position="172"/>
    </location>
</feature>
<feature type="domain" description="Integral membrane protein YccS N-terminal" evidence="8">
    <location>
        <begin position="88"/>
        <end position="305"/>
    </location>
</feature>
<evidence type="ECO:0000256" key="5">
    <source>
        <dbReference type="ARBA" id="ARBA00023136"/>
    </source>
</evidence>
<proteinExistence type="inferred from homology"/>
<comment type="caution">
    <text evidence="10">The sequence shown here is derived from an EMBL/GenBank/DDBJ whole genome shotgun (WGS) entry which is preliminary data.</text>
</comment>
<keyword evidence="11" id="KW-1185">Reference proteome</keyword>
<feature type="transmembrane region" description="Helical" evidence="7">
    <location>
        <begin position="73"/>
        <end position="91"/>
    </location>
</feature>
<evidence type="ECO:0000256" key="6">
    <source>
        <dbReference type="ARBA" id="ARBA00043993"/>
    </source>
</evidence>
<protein>
    <submittedName>
        <fullName evidence="10">FUSC family protein</fullName>
    </submittedName>
</protein>
<name>A0ABS1JTA7_9BURK</name>
<keyword evidence="5 7" id="KW-0472">Membrane</keyword>
<evidence type="ECO:0000259" key="8">
    <source>
        <dbReference type="Pfam" id="PF12805"/>
    </source>
</evidence>
<feature type="transmembrane region" description="Helical" evidence="7">
    <location>
        <begin position="97"/>
        <end position="117"/>
    </location>
</feature>
<dbReference type="InterPro" id="IPR049453">
    <property type="entry name" value="Memb_transporter_dom"/>
</dbReference>
<feature type="transmembrane region" description="Helical" evidence="7">
    <location>
        <begin position="500"/>
        <end position="522"/>
    </location>
</feature>
<evidence type="ECO:0000256" key="1">
    <source>
        <dbReference type="ARBA" id="ARBA00004651"/>
    </source>
</evidence>
<dbReference type="Pfam" id="PF12805">
    <property type="entry name" value="FUSC-like"/>
    <property type="match status" value="1"/>
</dbReference>
<gene>
    <name evidence="10" type="ORF">JI746_20490</name>
</gene>
<dbReference type="PANTHER" id="PTHR30509">
    <property type="entry name" value="P-HYDROXYBENZOIC ACID EFFLUX PUMP SUBUNIT-RELATED"/>
    <property type="match status" value="1"/>
</dbReference>
<dbReference type="PANTHER" id="PTHR30509:SF9">
    <property type="entry name" value="MULTIDRUG RESISTANCE PROTEIN MDTO"/>
    <property type="match status" value="1"/>
</dbReference>
<keyword evidence="2" id="KW-1003">Cell membrane</keyword>
<dbReference type="Pfam" id="PF13515">
    <property type="entry name" value="FUSC_2"/>
    <property type="match status" value="1"/>
</dbReference>
<reference evidence="10 11" key="1">
    <citation type="journal article" date="2017" name="Int. J. Syst. Evol. Microbiol.">
        <title>Ramlibacter alkalitolerans sp. nov., alkali-tolerant bacterium isolated from soil of ginseng.</title>
        <authorList>
            <person name="Lee D.H."/>
            <person name="Cha C.J."/>
        </authorList>
    </citation>
    <scope>NUCLEOTIDE SEQUENCE [LARGE SCALE GENOMIC DNA]</scope>
    <source>
        <strain evidence="10 11">KACC 19305</strain>
    </source>
</reference>
<feature type="transmembrane region" description="Helical" evidence="7">
    <location>
        <begin position="43"/>
        <end position="61"/>
    </location>
</feature>
<organism evidence="10 11">
    <name type="scientific">Ramlibacter alkalitolerans</name>
    <dbReference type="NCBI Taxonomy" id="2039631"/>
    <lineage>
        <taxon>Bacteria</taxon>
        <taxon>Pseudomonadati</taxon>
        <taxon>Pseudomonadota</taxon>
        <taxon>Betaproteobacteria</taxon>
        <taxon>Burkholderiales</taxon>
        <taxon>Comamonadaceae</taxon>
        <taxon>Ramlibacter</taxon>
    </lineage>
</organism>
<sequence length="734" mass="77684">MREAGRRAGEFLRAALRTALSAHVTNGLVAAAALLLISSLVHLLAGGEAAAVAMAGVIVVTAPDHPAPRRGKFTHFLPAVLLGTPLFFAVASLRDTVAVLVPLLMAATFLAFLCAAWGKRGLPIAASLVFAALFALASQPAAGPAAAMRQTLAFSVGAWLYIFWATAANALLNHRYRVLTLADALAGVAALMRAQALQFTATPQVHRATALADRLIGLQARLADELQGARNLLLEDPTAPRRLQLAGMLLHAIELRDHLVTSALDLDALCDAPGQDELLQVLGQEIQALAGDVEQLADALRLGRVPARIGRRRPPLAAAAAAAPDPRDADLHAPSPGLLARALARRVGHVHDEVLRLLELAARGERAPDARVVRTAWQLFVSPTGWCWGPLPGLWRRDAPPLRHGVRAALAIGTGYVVGAAIPWGSHATWILMTIAFVLRATLSQTLERRDSRVAGTLLGCVVAGTLLYAHVPPPVLLLAVALAHGIAHAFVLRRYLVTAVAATVLALLQSHLLNGASAPVFDVAERLLDTLLGVAIAWIFSYVLPSWERAQVAALLARALAAQARHAQLALRLGQLQGVSTASELAWRLARREAFDSLSALAQAVQRSLAEPRSVRPPVAELQRVLARSYQLLAQLTATKTMLLRRRHLVDLAPLQAPLAQAARTIAAALAPAAGQPAPPAFPSPQLHAGLAPWVLRRLRLAVEIADDLRADAARLPLPRAAVAAGAEDGATH</sequence>
<dbReference type="EMBL" id="JAEQND010000012">
    <property type="protein sequence ID" value="MBL0427504.1"/>
    <property type="molecule type" value="Genomic_DNA"/>
</dbReference>
<evidence type="ECO:0000256" key="3">
    <source>
        <dbReference type="ARBA" id="ARBA00022692"/>
    </source>
</evidence>
<feature type="domain" description="Integral membrane bound transporter" evidence="9">
    <location>
        <begin position="418"/>
        <end position="541"/>
    </location>
</feature>
<feature type="transmembrane region" description="Helical" evidence="7">
    <location>
        <begin position="20"/>
        <end position="37"/>
    </location>
</feature>
<evidence type="ECO:0000313" key="10">
    <source>
        <dbReference type="EMBL" id="MBL0427504.1"/>
    </source>
</evidence>
<accession>A0ABS1JTA7</accession>
<evidence type="ECO:0000256" key="2">
    <source>
        <dbReference type="ARBA" id="ARBA00022475"/>
    </source>
</evidence>
<feature type="transmembrane region" description="Helical" evidence="7">
    <location>
        <begin position="124"/>
        <end position="146"/>
    </location>
</feature>
<dbReference type="Proteomes" id="UP000622707">
    <property type="component" value="Unassembled WGS sequence"/>
</dbReference>
<dbReference type="InterPro" id="IPR032692">
    <property type="entry name" value="YccS_N"/>
</dbReference>